<evidence type="ECO:0000259" key="1">
    <source>
        <dbReference type="PROSITE" id="PS51283"/>
    </source>
</evidence>
<dbReference type="Proteomes" id="UP001209540">
    <property type="component" value="Unassembled WGS sequence"/>
</dbReference>
<dbReference type="SUPFAM" id="SSF143791">
    <property type="entry name" value="DUSP-like"/>
    <property type="match status" value="1"/>
</dbReference>
<dbReference type="InterPro" id="IPR035927">
    <property type="entry name" value="DUSP-like_sf"/>
</dbReference>
<reference evidence="2" key="2">
    <citation type="submission" date="2023-02" db="EMBL/GenBank/DDBJ databases">
        <authorList>
            <consortium name="DOE Joint Genome Institute"/>
            <person name="Mondo S.J."/>
            <person name="Chang Y."/>
            <person name="Wang Y."/>
            <person name="Ahrendt S."/>
            <person name="Andreopoulos W."/>
            <person name="Barry K."/>
            <person name="Beard J."/>
            <person name="Benny G.L."/>
            <person name="Blankenship S."/>
            <person name="Bonito G."/>
            <person name="Cuomo C."/>
            <person name="Desiro A."/>
            <person name="Gervers K.A."/>
            <person name="Hundley H."/>
            <person name="Kuo A."/>
            <person name="LaButti K."/>
            <person name="Lang B.F."/>
            <person name="Lipzen A."/>
            <person name="O'Donnell K."/>
            <person name="Pangilinan J."/>
            <person name="Reynolds N."/>
            <person name="Sandor L."/>
            <person name="Smith M.W."/>
            <person name="Tsang A."/>
            <person name="Grigoriev I.V."/>
            <person name="Stajich J.E."/>
            <person name="Spatafora J.W."/>
        </authorList>
    </citation>
    <scope>NUCLEOTIDE SEQUENCE</scope>
    <source>
        <strain evidence="2">RSA 2281</strain>
    </source>
</reference>
<sequence length="332" mass="38608">MLNSHTQPPIQKLSPELQLQLVLCLDVRDVIALVLTCKHFSDFILKNESVFGRLVERDYGVNYKRPDGEQTWQGFYKDQHTRKAPICCRHLSRVQDEPSETKRVIYRVASNSIIKCDFCHLEDAVYLSMNPFSESQACRSCVKVKTTEEPFPVQLEVATGSLWCMDESCSRKLGDENSNVNEQYKVKTVLNNLKEEKEGSLDRRRKAEHQLYVQELRREDMKLKHYLVEKAWGRTWMLFRTREGSSLPGKISNQKLARSNGSLDPSIRLPVDKYRPSPETHADIISEKLWLYLQKAYGVQGKPYSEDDLQYPEYARLRGYIDDFKTSILAYP</sequence>
<gene>
    <name evidence="2" type="ORF">BDA99DRAFT_433601</name>
</gene>
<proteinExistence type="predicted"/>
<dbReference type="Pfam" id="PF06337">
    <property type="entry name" value="DUSP"/>
    <property type="match status" value="1"/>
</dbReference>
<protein>
    <recommendedName>
        <fullName evidence="1">DUSP domain-containing protein</fullName>
    </recommendedName>
</protein>
<evidence type="ECO:0000313" key="3">
    <source>
        <dbReference type="Proteomes" id="UP001209540"/>
    </source>
</evidence>
<reference evidence="2" key="1">
    <citation type="journal article" date="2022" name="IScience">
        <title>Evolution of zygomycete secretomes and the origins of terrestrial fungal ecologies.</title>
        <authorList>
            <person name="Chang Y."/>
            <person name="Wang Y."/>
            <person name="Mondo S."/>
            <person name="Ahrendt S."/>
            <person name="Andreopoulos W."/>
            <person name="Barry K."/>
            <person name="Beard J."/>
            <person name="Benny G.L."/>
            <person name="Blankenship S."/>
            <person name="Bonito G."/>
            <person name="Cuomo C."/>
            <person name="Desiro A."/>
            <person name="Gervers K.A."/>
            <person name="Hundley H."/>
            <person name="Kuo A."/>
            <person name="LaButti K."/>
            <person name="Lang B.F."/>
            <person name="Lipzen A."/>
            <person name="O'Donnell K."/>
            <person name="Pangilinan J."/>
            <person name="Reynolds N."/>
            <person name="Sandor L."/>
            <person name="Smith M.E."/>
            <person name="Tsang A."/>
            <person name="Grigoriev I.V."/>
            <person name="Stajich J.E."/>
            <person name="Spatafora J.W."/>
        </authorList>
    </citation>
    <scope>NUCLEOTIDE SEQUENCE</scope>
    <source>
        <strain evidence="2">RSA 2281</strain>
    </source>
</reference>
<name>A0AAD5PHK7_9FUNG</name>
<dbReference type="InterPro" id="IPR006615">
    <property type="entry name" value="Pept_C19_DUSP"/>
</dbReference>
<dbReference type="SUPFAM" id="SSF81383">
    <property type="entry name" value="F-box domain"/>
    <property type="match status" value="1"/>
</dbReference>
<keyword evidence="3" id="KW-1185">Reference proteome</keyword>
<dbReference type="InterPro" id="IPR036047">
    <property type="entry name" value="F-box-like_dom_sf"/>
</dbReference>
<dbReference type="PROSITE" id="PS51283">
    <property type="entry name" value="DUSP"/>
    <property type="match status" value="1"/>
</dbReference>
<evidence type="ECO:0000313" key="2">
    <source>
        <dbReference type="EMBL" id="KAI9271824.1"/>
    </source>
</evidence>
<dbReference type="GO" id="GO:0004843">
    <property type="term" value="F:cysteine-type deubiquitinase activity"/>
    <property type="evidence" value="ECO:0007669"/>
    <property type="project" value="InterPro"/>
</dbReference>
<organism evidence="2 3">
    <name type="scientific">Phascolomyces articulosus</name>
    <dbReference type="NCBI Taxonomy" id="60185"/>
    <lineage>
        <taxon>Eukaryota</taxon>
        <taxon>Fungi</taxon>
        <taxon>Fungi incertae sedis</taxon>
        <taxon>Mucoromycota</taxon>
        <taxon>Mucoromycotina</taxon>
        <taxon>Mucoromycetes</taxon>
        <taxon>Mucorales</taxon>
        <taxon>Lichtheimiaceae</taxon>
        <taxon>Phascolomyces</taxon>
    </lineage>
</organism>
<dbReference type="EMBL" id="JAIXMP010000006">
    <property type="protein sequence ID" value="KAI9271824.1"/>
    <property type="molecule type" value="Genomic_DNA"/>
</dbReference>
<dbReference type="CDD" id="cd09917">
    <property type="entry name" value="F-box_SF"/>
    <property type="match status" value="1"/>
</dbReference>
<dbReference type="AlphaFoldDB" id="A0AAD5PHK7"/>
<feature type="domain" description="DUSP" evidence="1">
    <location>
        <begin position="199"/>
        <end position="310"/>
    </location>
</feature>
<comment type="caution">
    <text evidence="2">The sequence shown here is derived from an EMBL/GenBank/DDBJ whole genome shotgun (WGS) entry which is preliminary data.</text>
</comment>
<accession>A0AAD5PHK7</accession>
<dbReference type="Gene3D" id="3.30.2230.10">
    <property type="entry name" value="DUSP-like"/>
    <property type="match status" value="1"/>
</dbReference>